<keyword evidence="2" id="KW-1185">Reference proteome</keyword>
<proteinExistence type="predicted"/>
<organism evidence="1 2">
    <name type="scientific">Patagioenas fasciata monilis</name>
    <dbReference type="NCBI Taxonomy" id="372326"/>
    <lineage>
        <taxon>Eukaryota</taxon>
        <taxon>Metazoa</taxon>
        <taxon>Chordata</taxon>
        <taxon>Craniata</taxon>
        <taxon>Vertebrata</taxon>
        <taxon>Euteleostomi</taxon>
        <taxon>Archelosauria</taxon>
        <taxon>Archosauria</taxon>
        <taxon>Dinosauria</taxon>
        <taxon>Saurischia</taxon>
        <taxon>Theropoda</taxon>
        <taxon>Coelurosauria</taxon>
        <taxon>Aves</taxon>
        <taxon>Neognathae</taxon>
        <taxon>Neoaves</taxon>
        <taxon>Columbimorphae</taxon>
        <taxon>Columbiformes</taxon>
        <taxon>Columbidae</taxon>
        <taxon>Patagioenas</taxon>
    </lineage>
</organism>
<protein>
    <submittedName>
        <fullName evidence="1">Uncharacterized protein</fullName>
    </submittedName>
</protein>
<evidence type="ECO:0000313" key="2">
    <source>
        <dbReference type="Proteomes" id="UP000190648"/>
    </source>
</evidence>
<reference evidence="1 2" key="1">
    <citation type="submission" date="2016-02" db="EMBL/GenBank/DDBJ databases">
        <title>Band-tailed pigeon sequencing and assembly.</title>
        <authorList>
            <person name="Soares A.E."/>
            <person name="Novak B.J."/>
            <person name="Rice E.S."/>
            <person name="O'Connell B."/>
            <person name="Chang D."/>
            <person name="Weber S."/>
            <person name="Shapiro B."/>
        </authorList>
    </citation>
    <scope>NUCLEOTIDE SEQUENCE [LARGE SCALE GENOMIC DNA]</scope>
    <source>
        <strain evidence="1">BTP2013</strain>
        <tissue evidence="1">Blood</tissue>
    </source>
</reference>
<dbReference type="AlphaFoldDB" id="A0A1V4KI40"/>
<gene>
    <name evidence="1" type="ORF">AV530_015587</name>
</gene>
<dbReference type="EMBL" id="LSYS01003057">
    <property type="protein sequence ID" value="OPJ84088.1"/>
    <property type="molecule type" value="Genomic_DNA"/>
</dbReference>
<comment type="caution">
    <text evidence="1">The sequence shown here is derived from an EMBL/GenBank/DDBJ whole genome shotgun (WGS) entry which is preliminary data.</text>
</comment>
<dbReference type="Proteomes" id="UP000190648">
    <property type="component" value="Unassembled WGS sequence"/>
</dbReference>
<accession>A0A1V4KI40</accession>
<evidence type="ECO:0000313" key="1">
    <source>
        <dbReference type="EMBL" id="OPJ84088.1"/>
    </source>
</evidence>
<sequence>MSSRTAACTRVKKRMSHHAGLRTANKEPSEQCCEQTAPHIRHNNTVFQSLARGYWCGSCVCRTGFAVQSLSALICADIFTGFALSS</sequence>
<name>A0A1V4KI40_PATFA</name>